<feature type="region of interest" description="Disordered" evidence="1">
    <location>
        <begin position="33"/>
        <end position="119"/>
    </location>
</feature>
<proteinExistence type="predicted"/>
<feature type="compositionally biased region" description="Polar residues" evidence="1">
    <location>
        <begin position="64"/>
        <end position="75"/>
    </location>
</feature>
<accession>F9WG88</accession>
<dbReference type="EMBL" id="CAEQ01002245">
    <property type="protein sequence ID" value="CCD16322.1"/>
    <property type="molecule type" value="Genomic_DNA"/>
</dbReference>
<dbReference type="VEuPathDB" id="TriTrypDB:TcIL3000_0_12610"/>
<reference evidence="2 3" key="2">
    <citation type="journal article" date="2012" name="Proc. Natl. Acad. Sci. U.S.A.">
        <title>Antigenic diversity is generated by distinct evolutionary mechanisms in African trypanosome species.</title>
        <authorList>
            <person name="Jackson A.P."/>
            <person name="Berry A."/>
            <person name="Aslett M."/>
            <person name="Allison H.C."/>
            <person name="Burton P."/>
            <person name="Vavrova-Anderson J."/>
            <person name="Brown R."/>
            <person name="Browne H."/>
            <person name="Corton N."/>
            <person name="Hauser H."/>
            <person name="Gamble J."/>
            <person name="Gilderthorp R."/>
            <person name="Marcello L."/>
            <person name="McQuillan J."/>
            <person name="Otto T.D."/>
            <person name="Quail M.A."/>
            <person name="Sanders M.J."/>
            <person name="van Tonder A."/>
            <person name="Ginger M.L."/>
            <person name="Field M.C."/>
            <person name="Barry J.D."/>
            <person name="Hertz-Fowler C."/>
            <person name="Berriman M."/>
        </authorList>
    </citation>
    <scope>NUCLEOTIDE SEQUENCE [LARGE SCALE GENOMIC DNA]</scope>
    <source>
        <strain evidence="2 3">IL3000</strain>
    </source>
</reference>
<gene>
    <name evidence="2" type="ORF">TCIL3000_0_12610</name>
</gene>
<feature type="compositionally biased region" description="Low complexity" evidence="1">
    <location>
        <begin position="45"/>
        <end position="56"/>
    </location>
</feature>
<dbReference type="Proteomes" id="UP000000702">
    <property type="component" value="Unassembled WGS sequence"/>
</dbReference>
<evidence type="ECO:0000313" key="2">
    <source>
        <dbReference type="EMBL" id="CCD16322.1"/>
    </source>
</evidence>
<evidence type="ECO:0000313" key="3">
    <source>
        <dbReference type="Proteomes" id="UP000000702"/>
    </source>
</evidence>
<name>F9WG88_TRYCI</name>
<keyword evidence="3" id="KW-1185">Reference proteome</keyword>
<dbReference type="AlphaFoldDB" id="F9WG88"/>
<protein>
    <submittedName>
        <fullName evidence="2">WGS project CAEQ00000000 data, annotated contig 477</fullName>
    </submittedName>
</protein>
<sequence length="152" mass="16777">MGGGRHRTNFGVASIQWRKTSREYPPLWKALEWSMEPSKKEPPETTSSRSVTTKSTIQKRTGRSQRNLQDSSATHQHSEPKLHPHTRLRAIPFPIPLKRKPAPGSFHPSAASGPPSQTEITLLSARSLLGPAFHLIDSLCPHPSSLPIPPTS</sequence>
<evidence type="ECO:0000256" key="1">
    <source>
        <dbReference type="SAM" id="MobiDB-lite"/>
    </source>
</evidence>
<reference evidence="3" key="1">
    <citation type="submission" date="2011-07" db="EMBL/GenBank/DDBJ databases">
        <title>Divergent evolution of antigenic variation in African trypanosomes.</title>
        <authorList>
            <person name="Jackson A.P."/>
            <person name="Berry A."/>
            <person name="Allison H.C."/>
            <person name="Burton P."/>
            <person name="Anderson J."/>
            <person name="Aslett M."/>
            <person name="Brown R."/>
            <person name="Corton N."/>
            <person name="Harris D."/>
            <person name="Hauser H."/>
            <person name="Gamble J."/>
            <person name="Gilderthorp R."/>
            <person name="McQuillan J."/>
            <person name="Quail M.A."/>
            <person name="Sanders M."/>
            <person name="Van Tonder A."/>
            <person name="Ginger M.L."/>
            <person name="Donelson J.E."/>
            <person name="Field M.C."/>
            <person name="Barry J.D."/>
            <person name="Berriman M."/>
            <person name="Hertz-Fowler C."/>
        </authorList>
    </citation>
    <scope>NUCLEOTIDE SEQUENCE [LARGE SCALE GENOMIC DNA]</scope>
    <source>
        <strain evidence="3">IL3000</strain>
    </source>
</reference>
<comment type="caution">
    <text evidence="2">The sequence shown here is derived from an EMBL/GenBank/DDBJ whole genome shotgun (WGS) entry which is preliminary data.</text>
</comment>
<organism evidence="2 3">
    <name type="scientific">Trypanosoma congolense (strain IL3000)</name>
    <dbReference type="NCBI Taxonomy" id="1068625"/>
    <lineage>
        <taxon>Eukaryota</taxon>
        <taxon>Discoba</taxon>
        <taxon>Euglenozoa</taxon>
        <taxon>Kinetoplastea</taxon>
        <taxon>Metakinetoplastina</taxon>
        <taxon>Trypanosomatida</taxon>
        <taxon>Trypanosomatidae</taxon>
        <taxon>Trypanosoma</taxon>
        <taxon>Nannomonas</taxon>
    </lineage>
</organism>